<organism evidence="2 3">
    <name type="scientific">Brevundimonas staleyi</name>
    <dbReference type="NCBI Taxonomy" id="74326"/>
    <lineage>
        <taxon>Bacteria</taxon>
        <taxon>Pseudomonadati</taxon>
        <taxon>Pseudomonadota</taxon>
        <taxon>Alphaproteobacteria</taxon>
        <taxon>Caulobacterales</taxon>
        <taxon>Caulobacteraceae</taxon>
        <taxon>Brevundimonas</taxon>
    </lineage>
</organism>
<keyword evidence="1" id="KW-0812">Transmembrane</keyword>
<keyword evidence="3" id="KW-1185">Reference proteome</keyword>
<feature type="transmembrane region" description="Helical" evidence="1">
    <location>
        <begin position="31"/>
        <end position="50"/>
    </location>
</feature>
<evidence type="ECO:0000313" key="3">
    <source>
        <dbReference type="Proteomes" id="UP001596152"/>
    </source>
</evidence>
<comment type="caution">
    <text evidence="2">The sequence shown here is derived from an EMBL/GenBank/DDBJ whole genome shotgun (WGS) entry which is preliminary data.</text>
</comment>
<dbReference type="EMBL" id="JBHSLF010000020">
    <property type="protein sequence ID" value="MFC5344343.1"/>
    <property type="molecule type" value="Genomic_DNA"/>
</dbReference>
<dbReference type="InterPro" id="IPR058117">
    <property type="entry name" value="BV97_02767-like"/>
</dbReference>
<dbReference type="NCBIfam" id="NF006749">
    <property type="entry name" value="PRK09272.1-2"/>
    <property type="match status" value="1"/>
</dbReference>
<protein>
    <submittedName>
        <fullName evidence="2">DUF3147 family protein</fullName>
    </submittedName>
</protein>
<feature type="transmembrane region" description="Helical" evidence="1">
    <location>
        <begin position="90"/>
        <end position="108"/>
    </location>
</feature>
<gene>
    <name evidence="2" type="ORF">ACFPIE_10480</name>
</gene>
<dbReference type="RefSeq" id="WP_374037094.1">
    <property type="nucleotide sequence ID" value="NZ_CP169082.1"/>
</dbReference>
<sequence length="119" mass="12813">MTPLATLLIKAIVSAVLIVAASEVARRQPGIGALIASLPLVSVLGMIWLWQAKPDVQNMAHHAEATFWYVLPSLPMFLLIPALLRRGIPFWPALGLGCALTIGLYLAMTTVGPRFGLKL</sequence>
<name>A0ABW0FTG8_9CAUL</name>
<keyword evidence="1" id="KW-1133">Transmembrane helix</keyword>
<feature type="transmembrane region" description="Helical" evidence="1">
    <location>
        <begin position="66"/>
        <end position="84"/>
    </location>
</feature>
<reference evidence="3" key="1">
    <citation type="journal article" date="2019" name="Int. J. Syst. Evol. Microbiol.">
        <title>The Global Catalogue of Microorganisms (GCM) 10K type strain sequencing project: providing services to taxonomists for standard genome sequencing and annotation.</title>
        <authorList>
            <consortium name="The Broad Institute Genomics Platform"/>
            <consortium name="The Broad Institute Genome Sequencing Center for Infectious Disease"/>
            <person name="Wu L."/>
            <person name="Ma J."/>
        </authorList>
    </citation>
    <scope>NUCLEOTIDE SEQUENCE [LARGE SCALE GENOMIC DNA]</scope>
    <source>
        <strain evidence="3">JCM 12125</strain>
    </source>
</reference>
<dbReference type="Proteomes" id="UP001596152">
    <property type="component" value="Unassembled WGS sequence"/>
</dbReference>
<accession>A0ABW0FTG8</accession>
<evidence type="ECO:0000313" key="2">
    <source>
        <dbReference type="EMBL" id="MFC5344343.1"/>
    </source>
</evidence>
<proteinExistence type="predicted"/>
<keyword evidence="1" id="KW-0472">Membrane</keyword>
<evidence type="ECO:0000256" key="1">
    <source>
        <dbReference type="SAM" id="Phobius"/>
    </source>
</evidence>